<reference evidence="3 4" key="1">
    <citation type="submission" date="2013-11" db="EMBL/GenBank/DDBJ databases">
        <title>The Genome Sequence of Phytophthora parasitica P1976.</title>
        <authorList>
            <consortium name="The Broad Institute Genomics Platform"/>
            <person name="Russ C."/>
            <person name="Tyler B."/>
            <person name="Panabieres F."/>
            <person name="Shan W."/>
            <person name="Tripathy S."/>
            <person name="Grunwald N."/>
            <person name="Machado M."/>
            <person name="Johnson C.S."/>
            <person name="Walker B."/>
            <person name="Young S."/>
            <person name="Zeng Q."/>
            <person name="Gargeya S."/>
            <person name="Fitzgerald M."/>
            <person name="Haas B."/>
            <person name="Abouelleil A."/>
            <person name="Allen A.W."/>
            <person name="Alvarado L."/>
            <person name="Arachchi H.M."/>
            <person name="Berlin A.M."/>
            <person name="Chapman S.B."/>
            <person name="Gainer-Dewar J."/>
            <person name="Goldberg J."/>
            <person name="Griggs A."/>
            <person name="Gujja S."/>
            <person name="Hansen M."/>
            <person name="Howarth C."/>
            <person name="Imamovic A."/>
            <person name="Ireland A."/>
            <person name="Larimer J."/>
            <person name="McCowan C."/>
            <person name="Murphy C."/>
            <person name="Pearson M."/>
            <person name="Poon T.W."/>
            <person name="Priest M."/>
            <person name="Roberts A."/>
            <person name="Saif S."/>
            <person name="Shea T."/>
            <person name="Sisk P."/>
            <person name="Sykes S."/>
            <person name="Wortman J."/>
            <person name="Nusbaum C."/>
            <person name="Birren B."/>
        </authorList>
    </citation>
    <scope>NUCLEOTIDE SEQUENCE [LARGE SCALE GENOMIC DNA]</scope>
    <source>
        <strain evidence="3 4">P1976</strain>
    </source>
</reference>
<dbReference type="EMBL" id="ANJA01002566">
    <property type="protein sequence ID" value="ETO69274.1"/>
    <property type="molecule type" value="Genomic_DNA"/>
</dbReference>
<dbReference type="Gene3D" id="1.25.10.10">
    <property type="entry name" value="Leucine-rich Repeat Variant"/>
    <property type="match status" value="1"/>
</dbReference>
<proteinExistence type="predicted"/>
<dbReference type="OrthoDB" id="71174at2759"/>
<accession>A0A080ZRL3</accession>
<dbReference type="InterPro" id="IPR016024">
    <property type="entry name" value="ARM-type_fold"/>
</dbReference>
<dbReference type="SUPFAM" id="SSF48371">
    <property type="entry name" value="ARM repeat"/>
    <property type="match status" value="1"/>
</dbReference>
<evidence type="ECO:0000256" key="1">
    <source>
        <dbReference type="SAM" id="Coils"/>
    </source>
</evidence>
<feature type="coiled-coil region" evidence="1">
    <location>
        <begin position="727"/>
        <end position="761"/>
    </location>
</feature>
<evidence type="ECO:0000313" key="3">
    <source>
        <dbReference type="EMBL" id="ETO69274.1"/>
    </source>
</evidence>
<feature type="coiled-coil region" evidence="1">
    <location>
        <begin position="636"/>
        <end position="670"/>
    </location>
</feature>
<dbReference type="Proteomes" id="UP000028582">
    <property type="component" value="Unassembled WGS sequence"/>
</dbReference>
<organism evidence="3 4">
    <name type="scientific">Phytophthora nicotianae P1976</name>
    <dbReference type="NCBI Taxonomy" id="1317066"/>
    <lineage>
        <taxon>Eukaryota</taxon>
        <taxon>Sar</taxon>
        <taxon>Stramenopiles</taxon>
        <taxon>Oomycota</taxon>
        <taxon>Peronosporomycetes</taxon>
        <taxon>Peronosporales</taxon>
        <taxon>Peronosporaceae</taxon>
        <taxon>Phytophthora</taxon>
    </lineage>
</organism>
<keyword evidence="1" id="KW-0175">Coiled coil</keyword>
<protein>
    <submittedName>
        <fullName evidence="3">Uncharacterized protein</fullName>
    </submittedName>
</protein>
<sequence>MDVLLDRLWELANEDDAPNRSERVTEAQALWRALEVLLSSLKPQELTVGEGIFTKTLACIRSVLSDPSYWIVIPPVNDNSDDSFVTVFVCVNRVLLKIGSRGEQERTALVRDGIADLIVRCGESTEPSSMLSPFEAAAALQTLQSFATDSRNRSNLQVSHIIRMCIGLMQRHASVYAVQLRACQFLHQMVLEEECKERIGRLGGLQAVSNALSRFAEETDLVVTALDLLFLLCVELGCHDGPVQYLPYRSAKTTVFQDVVAAVVDVMRVLHSVELVQASGVAVLNSTAVHSPVRQALCSLNIWDISENGLSAAVTDKTACDFVELLDSLLRDTVIFEAIHQKMSGIVSHPSDQGVSRARLKALKCQVERLQQKHVGSEDSRARMTFVSSRLQALVDELSRKAVIESFNSKREQLVRADANRIDYNGYHQIVFSSANPTVSSHASTYSDDGSGDELPVDSAGSMNYLNEVSDDNASGLLRGERTGYFNNFLQQSQGHSTNTSTGRIGSLPMTVAELNSTNHLDTSCEMPYGVKRCTKDHLTAVNQAGFTERGPDPIVLNGDAGKWQTLHDTKYREAEHSHIDISDNEFEKRRNVYDVSTREVQNVQCSSHKLNERYRIVLHRSKEQSKLLALQNLRIANYSNEQQQILRRMRTLENSLDEAERNCKVERALRLAETVQSEQLSLALNDSVREAKSLASQQSSVVHELQQNDHLRTEYMLRTRESKHSLQRVEIERDDALLQIEILKQEKMEMLQQLAECRGEGRESLLMREEDVNVRRPGMFDELTKISTTKTGAQKTNPEISTSRRNSLPTEVLAIHLSESANPQSMSSPPRSASVYPIHTRISRVNGDLNDDPNSVDTSEIQSCLVSVFESLDTSIEGTNEEGIHVSTVRRFFMESGLLQAPNVLPVDVDVVLAGVLAQAQSNRRNSLSRKDFSSTSQETWAPPTGWAKLKKRNSPTKSASFVGDVKRFRFFSQDAFNEAVTLVGMRRFPRFDLLHMLQTVVALYLRPYMRQRQPSLSIPTNQLRRSSSTCSLNRRSGVTVASPSQVCTRALKSILNELALHVGYGNEKIQSRSASINSGQVRSHSDPPASLNQSYKRDDVVYSMLEMTGILSREQRPLGTICEFYSAQHLPNATAAAAISIVKSELFGLSFERVLNFAIDFDLIPSFMDRVSLKRLHTEVAGLLKSYFALHDKDPPTGVDAETLKKVAFEMILARLALELFGSKPGYETPELQITGLLQWLDNSPGREKIMRKADIPLVIRFSRQLYSVKAQQ</sequence>
<comment type="caution">
    <text evidence="3">The sequence shown here is derived from an EMBL/GenBank/DDBJ whole genome shotgun (WGS) entry which is preliminary data.</text>
</comment>
<gene>
    <name evidence="3" type="ORF">F444_14101</name>
</gene>
<evidence type="ECO:0000256" key="2">
    <source>
        <dbReference type="SAM" id="MobiDB-lite"/>
    </source>
</evidence>
<evidence type="ECO:0000313" key="4">
    <source>
        <dbReference type="Proteomes" id="UP000028582"/>
    </source>
</evidence>
<dbReference type="InterPro" id="IPR011989">
    <property type="entry name" value="ARM-like"/>
</dbReference>
<feature type="region of interest" description="Disordered" evidence="2">
    <location>
        <begin position="441"/>
        <end position="466"/>
    </location>
</feature>
<name>A0A080ZRL3_PHYNI</name>
<dbReference type="AlphaFoldDB" id="A0A080ZRL3"/>